<evidence type="ECO:0000259" key="2">
    <source>
        <dbReference type="Pfam" id="PF09361"/>
    </source>
</evidence>
<feature type="domain" description="Phasin" evidence="2">
    <location>
        <begin position="11"/>
        <end position="104"/>
    </location>
</feature>
<keyword evidence="1" id="KW-0175">Coiled coil</keyword>
<evidence type="ECO:0000313" key="3">
    <source>
        <dbReference type="EMBL" id="SVA17091.1"/>
    </source>
</evidence>
<name>A0A381TNK1_9ZZZZ</name>
<proteinExistence type="predicted"/>
<protein>
    <recommendedName>
        <fullName evidence="2">Phasin domain-containing protein</fullName>
    </recommendedName>
</protein>
<gene>
    <name evidence="3" type="ORF">METZ01_LOCUS69945</name>
</gene>
<accession>A0A381TNK1</accession>
<feature type="coiled-coil region" evidence="1">
    <location>
        <begin position="102"/>
        <end position="129"/>
    </location>
</feature>
<dbReference type="InterPro" id="IPR018968">
    <property type="entry name" value="Phasin"/>
</dbReference>
<evidence type="ECO:0000256" key="1">
    <source>
        <dbReference type="SAM" id="Coils"/>
    </source>
</evidence>
<organism evidence="3">
    <name type="scientific">marine metagenome</name>
    <dbReference type="NCBI Taxonomy" id="408172"/>
    <lineage>
        <taxon>unclassified sequences</taxon>
        <taxon>metagenomes</taxon>
        <taxon>ecological metagenomes</taxon>
    </lineage>
</organism>
<sequence>MANDTMKLYKDIAEKSVASIKNVSELNLRTFEAIAAKQVEIVQNAEIAKKLSAIFTDAKDINGIFSAQSDLADSYTEELSNSVTEITDILKGAQDELTGLAKEAFEDAKVNAEKVAAEVKANVEKATKTK</sequence>
<dbReference type="AlphaFoldDB" id="A0A381TNK1"/>
<dbReference type="Pfam" id="PF09361">
    <property type="entry name" value="Phasin_2"/>
    <property type="match status" value="1"/>
</dbReference>
<dbReference type="EMBL" id="UINC01004822">
    <property type="protein sequence ID" value="SVA17091.1"/>
    <property type="molecule type" value="Genomic_DNA"/>
</dbReference>
<reference evidence="3" key="1">
    <citation type="submission" date="2018-05" db="EMBL/GenBank/DDBJ databases">
        <authorList>
            <person name="Lanie J.A."/>
            <person name="Ng W.-L."/>
            <person name="Kazmierczak K.M."/>
            <person name="Andrzejewski T.M."/>
            <person name="Davidsen T.M."/>
            <person name="Wayne K.J."/>
            <person name="Tettelin H."/>
            <person name="Glass J.I."/>
            <person name="Rusch D."/>
            <person name="Podicherti R."/>
            <person name="Tsui H.-C.T."/>
            <person name="Winkler M.E."/>
        </authorList>
    </citation>
    <scope>NUCLEOTIDE SEQUENCE</scope>
</reference>